<feature type="transmembrane region" description="Helical" evidence="10">
    <location>
        <begin position="153"/>
        <end position="169"/>
    </location>
</feature>
<evidence type="ECO:0000256" key="1">
    <source>
        <dbReference type="ARBA" id="ARBA00000085"/>
    </source>
</evidence>
<dbReference type="Gene3D" id="1.20.5.1930">
    <property type="match status" value="1"/>
</dbReference>
<name>A0A4Q4Z0Q4_9ACTN</name>
<comment type="caution">
    <text evidence="12">The sequence shown here is derived from an EMBL/GenBank/DDBJ whole genome shotgun (WGS) entry which is preliminary data.</text>
</comment>
<dbReference type="InterPro" id="IPR011712">
    <property type="entry name" value="Sig_transdc_His_kin_sub3_dim/P"/>
</dbReference>
<evidence type="ECO:0000256" key="8">
    <source>
        <dbReference type="ARBA" id="ARBA00023012"/>
    </source>
</evidence>
<feature type="region of interest" description="Disordered" evidence="9">
    <location>
        <begin position="262"/>
        <end position="292"/>
    </location>
</feature>
<feature type="transmembrane region" description="Helical" evidence="10">
    <location>
        <begin position="80"/>
        <end position="96"/>
    </location>
</feature>
<dbReference type="GO" id="GO:0016020">
    <property type="term" value="C:membrane"/>
    <property type="evidence" value="ECO:0007669"/>
    <property type="project" value="InterPro"/>
</dbReference>
<sequence length="423" mass="44894">MSHAVRAPYRGKVLERPRAAGSRLRREDLVDLALVAVMLALTAGETLSGNYDREDAQVGEVLFWGVVVILPLTVRRRFPVAVWFASLGLLVLQSALMGSSEGTAVFFVLLVGGYTVAAYRPRRTAVLCLVALVPVTMYVSWRSTGNPFDDVEFIAFLVGGFFVAGRIVWSRNRLVERLAAQSEELRRSQAAEARAVAAVQRERIARDVHDVVAHSVSLMVVQAEAGEAQLSEEGPSAECLRAIQRVGRSTLTELRGLLATMGDGADEGADEGAGEGSTTAGSAATHAPSPRLRDVDDLVGELGRAGLDVDLRVEGSPDALPPGVDLAAYRILQEALTNALRHAGGATVRARVRVDPAEVVVEVVDDGGRRDRAAASNGHPGSGRGLDGMRERARLYGGDVESGPTADGFRVLARIPVPAAVAP</sequence>
<keyword evidence="10" id="KW-1133">Transmembrane helix</keyword>
<evidence type="ECO:0000256" key="5">
    <source>
        <dbReference type="ARBA" id="ARBA00022741"/>
    </source>
</evidence>
<feature type="transmembrane region" description="Helical" evidence="10">
    <location>
        <begin position="124"/>
        <end position="141"/>
    </location>
</feature>
<dbReference type="Pfam" id="PF23539">
    <property type="entry name" value="DUF7134"/>
    <property type="match status" value="1"/>
</dbReference>
<evidence type="ECO:0000259" key="11">
    <source>
        <dbReference type="SMART" id="SM00387"/>
    </source>
</evidence>
<dbReference type="EC" id="2.7.13.3" evidence="2"/>
<keyword evidence="13" id="KW-1185">Reference proteome</keyword>
<evidence type="ECO:0000256" key="10">
    <source>
        <dbReference type="SAM" id="Phobius"/>
    </source>
</evidence>
<dbReference type="InterPro" id="IPR050482">
    <property type="entry name" value="Sensor_HK_TwoCompSys"/>
</dbReference>
<dbReference type="InterPro" id="IPR003594">
    <property type="entry name" value="HATPase_dom"/>
</dbReference>
<evidence type="ECO:0000256" key="3">
    <source>
        <dbReference type="ARBA" id="ARBA00022553"/>
    </source>
</evidence>
<accession>A0A4Q4Z0Q4</accession>
<keyword evidence="5" id="KW-0547">Nucleotide-binding</keyword>
<feature type="transmembrane region" description="Helical" evidence="10">
    <location>
        <begin position="102"/>
        <end position="119"/>
    </location>
</feature>
<dbReference type="Proteomes" id="UP000295198">
    <property type="component" value="Unassembled WGS sequence"/>
</dbReference>
<evidence type="ECO:0000256" key="6">
    <source>
        <dbReference type="ARBA" id="ARBA00022777"/>
    </source>
</evidence>
<keyword evidence="6" id="KW-0418">Kinase</keyword>
<evidence type="ECO:0000256" key="9">
    <source>
        <dbReference type="SAM" id="MobiDB-lite"/>
    </source>
</evidence>
<organism evidence="12 13">
    <name type="scientific">Nocardioides guangzhouensis</name>
    <dbReference type="NCBI Taxonomy" id="2497878"/>
    <lineage>
        <taxon>Bacteria</taxon>
        <taxon>Bacillati</taxon>
        <taxon>Actinomycetota</taxon>
        <taxon>Actinomycetes</taxon>
        <taxon>Propionibacteriales</taxon>
        <taxon>Nocardioidaceae</taxon>
        <taxon>Nocardioides</taxon>
    </lineage>
</organism>
<dbReference type="AlphaFoldDB" id="A0A4Q4Z0Q4"/>
<feature type="compositionally biased region" description="Acidic residues" evidence="9">
    <location>
        <begin position="264"/>
        <end position="273"/>
    </location>
</feature>
<dbReference type="Pfam" id="PF07730">
    <property type="entry name" value="HisKA_3"/>
    <property type="match status" value="1"/>
</dbReference>
<keyword evidence="10" id="KW-0472">Membrane</keyword>
<dbReference type="PANTHER" id="PTHR24421:SF10">
    <property type="entry name" value="NITRATE_NITRITE SENSOR PROTEIN NARQ"/>
    <property type="match status" value="1"/>
</dbReference>
<dbReference type="Pfam" id="PF02518">
    <property type="entry name" value="HATPase_c"/>
    <property type="match status" value="1"/>
</dbReference>
<evidence type="ECO:0000256" key="4">
    <source>
        <dbReference type="ARBA" id="ARBA00022679"/>
    </source>
</evidence>
<protein>
    <recommendedName>
        <fullName evidence="2">histidine kinase</fullName>
        <ecNumber evidence="2">2.7.13.3</ecNumber>
    </recommendedName>
</protein>
<keyword evidence="4" id="KW-0808">Transferase</keyword>
<dbReference type="GO" id="GO:0046983">
    <property type="term" value="F:protein dimerization activity"/>
    <property type="evidence" value="ECO:0007669"/>
    <property type="project" value="InterPro"/>
</dbReference>
<gene>
    <name evidence="12" type="ORF">EKO23_24475</name>
</gene>
<keyword evidence="8" id="KW-0902">Two-component regulatory system</keyword>
<evidence type="ECO:0000256" key="2">
    <source>
        <dbReference type="ARBA" id="ARBA00012438"/>
    </source>
</evidence>
<dbReference type="Gene3D" id="3.30.565.10">
    <property type="entry name" value="Histidine kinase-like ATPase, C-terminal domain"/>
    <property type="match status" value="1"/>
</dbReference>
<reference evidence="12 13" key="1">
    <citation type="submission" date="2019-01" db="EMBL/GenBank/DDBJ databases">
        <title>Nocardioides guangzhouensis sp. nov., an actinobacterium isolated from soil.</title>
        <authorList>
            <person name="Fu Y."/>
            <person name="Cai Y."/>
            <person name="Lin Z."/>
            <person name="Chen P."/>
        </authorList>
    </citation>
    <scope>NUCLEOTIDE SEQUENCE [LARGE SCALE GENOMIC DNA]</scope>
    <source>
        <strain evidence="12 13">130</strain>
    </source>
</reference>
<evidence type="ECO:0000313" key="13">
    <source>
        <dbReference type="Proteomes" id="UP000295198"/>
    </source>
</evidence>
<dbReference type="PANTHER" id="PTHR24421">
    <property type="entry name" value="NITRATE/NITRITE SENSOR PROTEIN NARX-RELATED"/>
    <property type="match status" value="1"/>
</dbReference>
<evidence type="ECO:0000313" key="12">
    <source>
        <dbReference type="EMBL" id="RYP80685.1"/>
    </source>
</evidence>
<feature type="region of interest" description="Disordered" evidence="9">
    <location>
        <begin position="370"/>
        <end position="389"/>
    </location>
</feature>
<comment type="catalytic activity">
    <reaction evidence="1">
        <text>ATP + protein L-histidine = ADP + protein N-phospho-L-histidine.</text>
        <dbReference type="EC" id="2.7.13.3"/>
    </reaction>
</comment>
<keyword evidence="7" id="KW-0067">ATP-binding</keyword>
<dbReference type="GO" id="GO:0000155">
    <property type="term" value="F:phosphorelay sensor kinase activity"/>
    <property type="evidence" value="ECO:0007669"/>
    <property type="project" value="InterPro"/>
</dbReference>
<keyword evidence="10" id="KW-0812">Transmembrane</keyword>
<dbReference type="SMART" id="SM00387">
    <property type="entry name" value="HATPase_c"/>
    <property type="match status" value="1"/>
</dbReference>
<feature type="domain" description="Histidine kinase/HSP90-like ATPase" evidence="11">
    <location>
        <begin position="323"/>
        <end position="419"/>
    </location>
</feature>
<dbReference type="EMBL" id="SDKM01000094">
    <property type="protein sequence ID" value="RYP80685.1"/>
    <property type="molecule type" value="Genomic_DNA"/>
</dbReference>
<dbReference type="GO" id="GO:0005524">
    <property type="term" value="F:ATP binding"/>
    <property type="evidence" value="ECO:0007669"/>
    <property type="project" value="UniProtKB-KW"/>
</dbReference>
<proteinExistence type="predicted"/>
<keyword evidence="3" id="KW-0597">Phosphoprotein</keyword>
<dbReference type="InterPro" id="IPR036890">
    <property type="entry name" value="HATPase_C_sf"/>
</dbReference>
<dbReference type="CDD" id="cd16917">
    <property type="entry name" value="HATPase_UhpB-NarQ-NarX-like"/>
    <property type="match status" value="1"/>
</dbReference>
<evidence type="ECO:0000256" key="7">
    <source>
        <dbReference type="ARBA" id="ARBA00022840"/>
    </source>
</evidence>
<dbReference type="InterPro" id="IPR055558">
    <property type="entry name" value="DUF7134"/>
</dbReference>
<dbReference type="OrthoDB" id="227596at2"/>
<dbReference type="SUPFAM" id="SSF55874">
    <property type="entry name" value="ATPase domain of HSP90 chaperone/DNA topoisomerase II/histidine kinase"/>
    <property type="match status" value="1"/>
</dbReference>
<feature type="compositionally biased region" description="Low complexity" evidence="9">
    <location>
        <begin position="276"/>
        <end position="285"/>
    </location>
</feature>